<evidence type="ECO:0000313" key="2">
    <source>
        <dbReference type="EMBL" id="KXH26445.1"/>
    </source>
</evidence>
<dbReference type="OrthoDB" id="4809471at2759"/>
<organism evidence="2 3">
    <name type="scientific">Colletotrichum simmondsii</name>
    <dbReference type="NCBI Taxonomy" id="703756"/>
    <lineage>
        <taxon>Eukaryota</taxon>
        <taxon>Fungi</taxon>
        <taxon>Dikarya</taxon>
        <taxon>Ascomycota</taxon>
        <taxon>Pezizomycotina</taxon>
        <taxon>Sordariomycetes</taxon>
        <taxon>Hypocreomycetidae</taxon>
        <taxon>Glomerellales</taxon>
        <taxon>Glomerellaceae</taxon>
        <taxon>Colletotrichum</taxon>
        <taxon>Colletotrichum acutatum species complex</taxon>
    </lineage>
</organism>
<gene>
    <name evidence="2" type="ORF">CSIM01_12279</name>
</gene>
<dbReference type="EMBL" id="JFBX01000868">
    <property type="protein sequence ID" value="KXH26445.1"/>
    <property type="molecule type" value="Genomic_DNA"/>
</dbReference>
<evidence type="ECO:0000256" key="1">
    <source>
        <dbReference type="SAM" id="SignalP"/>
    </source>
</evidence>
<protein>
    <recommendedName>
        <fullName evidence="4">Cyanovirin-N domain-containing protein</fullName>
    </recommendedName>
</protein>
<evidence type="ECO:0008006" key="4">
    <source>
        <dbReference type="Google" id="ProtNLM"/>
    </source>
</evidence>
<keyword evidence="3" id="KW-1185">Reference proteome</keyword>
<feature type="signal peptide" evidence="1">
    <location>
        <begin position="1"/>
        <end position="21"/>
    </location>
</feature>
<keyword evidence="1" id="KW-0732">Signal</keyword>
<name>A0A135RS36_9PEZI</name>
<accession>A0A135RS36</accession>
<dbReference type="AlphaFoldDB" id="A0A135RS36"/>
<comment type="caution">
    <text evidence="2">The sequence shown here is derived from an EMBL/GenBank/DDBJ whole genome shotgun (WGS) entry which is preliminary data.</text>
</comment>
<sequence>MMQFSSLLVLIIAAMTNTVSAKGGPAKISIPPSANPELCLKRLATFPNRQNQRVDFLGGRCIQARTYKGKFGPYNGDFFFETCCTDKDGNFGEPTYVNVDECVIFDPVKGVLGWNNLNEKKIRDHCGMCTVGSYLVPKDGLPGGAYLTCDCKKDNDEVVQAKIWLGMDLNESRKPKDDFWVNEGGKLTCHKQPKQQK</sequence>
<dbReference type="InterPro" id="IPR036673">
    <property type="entry name" value="Cyanovirin-N_sf"/>
</dbReference>
<proteinExistence type="predicted"/>
<feature type="chain" id="PRO_5007801126" description="Cyanovirin-N domain-containing protein" evidence="1">
    <location>
        <begin position="22"/>
        <end position="197"/>
    </location>
</feature>
<dbReference type="Proteomes" id="UP000070328">
    <property type="component" value="Unassembled WGS sequence"/>
</dbReference>
<evidence type="ECO:0000313" key="3">
    <source>
        <dbReference type="Proteomes" id="UP000070328"/>
    </source>
</evidence>
<dbReference type="Gene3D" id="2.30.60.10">
    <property type="entry name" value="Cyanovirin-N"/>
    <property type="match status" value="1"/>
</dbReference>
<reference evidence="2 3" key="1">
    <citation type="submission" date="2014-02" db="EMBL/GenBank/DDBJ databases">
        <title>The genome sequence of Colletotrichum simmondsii CBS122122.</title>
        <authorList>
            <person name="Baroncelli R."/>
            <person name="Thon M.R."/>
        </authorList>
    </citation>
    <scope>NUCLEOTIDE SEQUENCE [LARGE SCALE GENOMIC DNA]</scope>
    <source>
        <strain evidence="2 3">CBS122122</strain>
    </source>
</reference>